<comment type="caution">
    <text evidence="6">The sequence shown here is derived from an EMBL/GenBank/DDBJ whole genome shotgun (WGS) entry which is preliminary data.</text>
</comment>
<dbReference type="InterPro" id="IPR026591">
    <property type="entry name" value="Sirtuin_cat_small_dom_sf"/>
</dbReference>
<feature type="binding site" evidence="4">
    <location>
        <position position="150"/>
    </location>
    <ligand>
        <name>Zn(2+)</name>
        <dbReference type="ChEBI" id="CHEBI:29105"/>
    </ligand>
</feature>
<keyword evidence="3" id="KW-0520">NAD</keyword>
<dbReference type="EMBL" id="BAAAQA010000002">
    <property type="protein sequence ID" value="GAA2109306.1"/>
    <property type="molecule type" value="Genomic_DNA"/>
</dbReference>
<evidence type="ECO:0000313" key="6">
    <source>
        <dbReference type="EMBL" id="GAA2109306.1"/>
    </source>
</evidence>
<keyword evidence="2" id="KW-0808">Transferase</keyword>
<evidence type="ECO:0000256" key="2">
    <source>
        <dbReference type="ARBA" id="ARBA00022679"/>
    </source>
</evidence>
<dbReference type="EC" id="2.3.1.286" evidence="1"/>
<evidence type="ECO:0000256" key="3">
    <source>
        <dbReference type="ARBA" id="ARBA00023027"/>
    </source>
</evidence>
<dbReference type="Proteomes" id="UP001500166">
    <property type="component" value="Unassembled WGS sequence"/>
</dbReference>
<evidence type="ECO:0000259" key="5">
    <source>
        <dbReference type="PROSITE" id="PS50305"/>
    </source>
</evidence>
<organism evidence="6 7">
    <name type="scientific">Kocuria atrinae</name>
    <dbReference type="NCBI Taxonomy" id="592377"/>
    <lineage>
        <taxon>Bacteria</taxon>
        <taxon>Bacillati</taxon>
        <taxon>Actinomycetota</taxon>
        <taxon>Actinomycetes</taxon>
        <taxon>Micrococcales</taxon>
        <taxon>Micrococcaceae</taxon>
        <taxon>Kocuria</taxon>
    </lineage>
</organism>
<dbReference type="SUPFAM" id="SSF52467">
    <property type="entry name" value="DHS-like NAD/FAD-binding domain"/>
    <property type="match status" value="1"/>
</dbReference>
<dbReference type="PROSITE" id="PS50305">
    <property type="entry name" value="SIRTUIN"/>
    <property type="match status" value="1"/>
</dbReference>
<dbReference type="Gene3D" id="3.40.50.1220">
    <property type="entry name" value="TPP-binding domain"/>
    <property type="match status" value="1"/>
</dbReference>
<dbReference type="RefSeq" id="WP_344223314.1">
    <property type="nucleotide sequence ID" value="NZ_BAAAQA010000002.1"/>
</dbReference>
<evidence type="ECO:0000256" key="1">
    <source>
        <dbReference type="ARBA" id="ARBA00012928"/>
    </source>
</evidence>
<dbReference type="InterPro" id="IPR003000">
    <property type="entry name" value="Sirtuin"/>
</dbReference>
<protein>
    <recommendedName>
        <fullName evidence="1">protein acetyllysine N-acetyltransferase</fullName>
        <ecNumber evidence="1">2.3.1.286</ecNumber>
    </recommendedName>
</protein>
<evidence type="ECO:0000256" key="4">
    <source>
        <dbReference type="PROSITE-ProRule" id="PRU00236"/>
    </source>
</evidence>
<dbReference type="PANTHER" id="PTHR11085">
    <property type="entry name" value="NAD-DEPENDENT PROTEIN DEACYLASE SIRTUIN-5, MITOCHONDRIAL-RELATED"/>
    <property type="match status" value="1"/>
</dbReference>
<feature type="active site" description="Proton acceptor" evidence="4">
    <location>
        <position position="142"/>
    </location>
</feature>
<sequence>MPVRVIRAGYGAPVDAALFPDPNALDAAAGLPAAASALKGRQLAVLTGAGVSTDSGIPDYRGPEAKPRTPMTYQEFMGSERMRRHYWARNQFGWHFVANAEPSAAHAALAVLERRGIVRGIITQNIDRLHQKAGSIDVLDLHGTHQRVICTRCRTSIPRHVVSDRLDALNPGFYDDVATRHDIEYAPDADATIEHTEHFEVLDCPVCGGILKPDVVFFGENAPPERVRYAKYIVDRAEALLVAGTSLTINSGKRYVRRAANNGIPVVIVNHGVTGSDHLAAVKIDASAGDFLRSLTDELLSDLD</sequence>
<dbReference type="PANTHER" id="PTHR11085:SF10">
    <property type="entry name" value="NAD-DEPENDENT PROTEIN DEACYLASE SIRTUIN-5, MITOCHONDRIAL-RELATED"/>
    <property type="match status" value="1"/>
</dbReference>
<keyword evidence="4" id="KW-0479">Metal-binding</keyword>
<accession>A0ABN2XE29</accession>
<feature type="binding site" evidence="4">
    <location>
        <position position="207"/>
    </location>
    <ligand>
        <name>Zn(2+)</name>
        <dbReference type="ChEBI" id="CHEBI:29105"/>
    </ligand>
</feature>
<dbReference type="Pfam" id="PF02146">
    <property type="entry name" value="SIR2"/>
    <property type="match status" value="1"/>
</dbReference>
<keyword evidence="7" id="KW-1185">Reference proteome</keyword>
<gene>
    <name evidence="6" type="ORF">GCM10009824_03170</name>
</gene>
<reference evidence="6 7" key="1">
    <citation type="journal article" date="2019" name="Int. J. Syst. Evol. Microbiol.">
        <title>The Global Catalogue of Microorganisms (GCM) 10K type strain sequencing project: providing services to taxonomists for standard genome sequencing and annotation.</title>
        <authorList>
            <consortium name="The Broad Institute Genomics Platform"/>
            <consortium name="The Broad Institute Genome Sequencing Center for Infectious Disease"/>
            <person name="Wu L."/>
            <person name="Ma J."/>
        </authorList>
    </citation>
    <scope>NUCLEOTIDE SEQUENCE [LARGE SCALE GENOMIC DNA]</scope>
    <source>
        <strain evidence="6 7">JCM 15914</strain>
    </source>
</reference>
<dbReference type="InterPro" id="IPR029035">
    <property type="entry name" value="DHS-like_NAD/FAD-binding_dom"/>
</dbReference>
<dbReference type="InterPro" id="IPR026590">
    <property type="entry name" value="Ssirtuin_cat_dom"/>
</dbReference>
<feature type="binding site" evidence="4">
    <location>
        <position position="153"/>
    </location>
    <ligand>
        <name>Zn(2+)</name>
        <dbReference type="ChEBI" id="CHEBI:29105"/>
    </ligand>
</feature>
<dbReference type="Gene3D" id="3.30.1600.10">
    <property type="entry name" value="SIR2/SIRT2 'Small Domain"/>
    <property type="match status" value="1"/>
</dbReference>
<proteinExistence type="predicted"/>
<feature type="domain" description="Deacetylase sirtuin-type" evidence="5">
    <location>
        <begin position="18"/>
        <end position="302"/>
    </location>
</feature>
<name>A0ABN2XE29_9MICC</name>
<dbReference type="InterPro" id="IPR050134">
    <property type="entry name" value="NAD-dep_sirtuin_deacylases"/>
</dbReference>
<feature type="binding site" evidence="4">
    <location>
        <position position="204"/>
    </location>
    <ligand>
        <name>Zn(2+)</name>
        <dbReference type="ChEBI" id="CHEBI:29105"/>
    </ligand>
</feature>
<evidence type="ECO:0000313" key="7">
    <source>
        <dbReference type="Proteomes" id="UP001500166"/>
    </source>
</evidence>
<keyword evidence="4" id="KW-0862">Zinc</keyword>